<dbReference type="EMBL" id="CP000099">
    <property type="protein sequence ID" value="AAZ71597.1"/>
    <property type="molecule type" value="Genomic_DNA"/>
</dbReference>
<dbReference type="PaxDb" id="269797-Mbar_A2693"/>
<feature type="region of interest" description="Disordered" evidence="1">
    <location>
        <begin position="1"/>
        <end position="21"/>
    </location>
</feature>
<organism evidence="2">
    <name type="scientific">Methanosarcina barkeri (strain Fusaro / DSM 804)</name>
    <dbReference type="NCBI Taxonomy" id="269797"/>
    <lineage>
        <taxon>Archaea</taxon>
        <taxon>Methanobacteriati</taxon>
        <taxon>Methanobacteriota</taxon>
        <taxon>Stenosarchaea group</taxon>
        <taxon>Methanomicrobia</taxon>
        <taxon>Methanosarcinales</taxon>
        <taxon>Methanosarcinaceae</taxon>
        <taxon>Methanosarcina</taxon>
    </lineage>
</organism>
<protein>
    <submittedName>
        <fullName evidence="2">Uncharacterized protein</fullName>
    </submittedName>
</protein>
<dbReference type="AlphaFoldDB" id="Q468U5"/>
<dbReference type="SUPFAM" id="SSF49299">
    <property type="entry name" value="PKD domain"/>
    <property type="match status" value="1"/>
</dbReference>
<evidence type="ECO:0000256" key="1">
    <source>
        <dbReference type="SAM" id="MobiDB-lite"/>
    </source>
</evidence>
<proteinExistence type="predicted"/>
<evidence type="ECO:0000313" key="2">
    <source>
        <dbReference type="EMBL" id="AAZ71597.1"/>
    </source>
</evidence>
<dbReference type="eggNOG" id="arCOG02510">
    <property type="taxonomic scope" value="Archaea"/>
</dbReference>
<gene>
    <name evidence="2" type="ordered locus">Mbar_A2693</name>
</gene>
<name>Q468U5_METBF</name>
<dbReference type="InterPro" id="IPR035986">
    <property type="entry name" value="PKD_dom_sf"/>
</dbReference>
<reference evidence="2" key="1">
    <citation type="submission" date="2006-06" db="EMBL/GenBank/DDBJ databases">
        <title>Complete sequence of chromosome 1 of Methanosarcina barkeri str. fusaro.</title>
        <authorList>
            <person name="Copeland A."/>
            <person name="Lucas S."/>
            <person name="Lapidus A."/>
            <person name="Barry K."/>
            <person name="Detter J.C."/>
            <person name="Glavina T."/>
            <person name="Hammon N."/>
            <person name="Israni S."/>
            <person name="Pitluck S."/>
            <person name="Goodwin L.A."/>
            <person name="Saunders E.H."/>
            <person name="Schmutz J."/>
            <person name="Larimer F."/>
            <person name="Land M."/>
            <person name="Anderson I."/>
            <person name="Richardson P."/>
        </authorList>
    </citation>
    <scope>NUCLEOTIDE SEQUENCE</scope>
    <source>
        <strain evidence="2">Fusaro</strain>
    </source>
</reference>
<accession>Q468U5</accession>
<dbReference type="KEGG" id="mba:Mbar_A2693"/>
<sequence length="63" mass="6836">MSRASQTPVAAFSASPTSGKVPLNIKFADKSKGSPTKVPSQNELCRFSIGRFDFHYQGCQSKL</sequence>
<feature type="compositionally biased region" description="Polar residues" evidence="1">
    <location>
        <begin position="1"/>
        <end position="18"/>
    </location>
</feature>
<dbReference type="HOGENOM" id="CLU_2875049_0_0_2"/>